<evidence type="ECO:0000256" key="2">
    <source>
        <dbReference type="ARBA" id="ARBA00022741"/>
    </source>
</evidence>
<keyword evidence="2" id="KW-0547">Nucleotide-binding</keyword>
<dbReference type="InterPro" id="IPR001206">
    <property type="entry name" value="Diacylglycerol_kinase_cat_dom"/>
</dbReference>
<proteinExistence type="predicted"/>
<evidence type="ECO:0000259" key="5">
    <source>
        <dbReference type="PROSITE" id="PS50146"/>
    </source>
</evidence>
<feature type="domain" description="DAGKc" evidence="5">
    <location>
        <begin position="7"/>
        <end position="136"/>
    </location>
</feature>
<gene>
    <name evidence="6" type="ORF">ACFOPQ_07315</name>
</gene>
<dbReference type="Pfam" id="PF19279">
    <property type="entry name" value="YegS_C"/>
    <property type="match status" value="1"/>
</dbReference>
<dbReference type="EC" id="2.7.1.-" evidence="6"/>
<keyword evidence="3 6" id="KW-0418">Kinase</keyword>
<dbReference type="SMART" id="SM00046">
    <property type="entry name" value="DAGKc"/>
    <property type="match status" value="1"/>
</dbReference>
<dbReference type="SUPFAM" id="SSF111331">
    <property type="entry name" value="NAD kinase/diacylglycerol kinase-like"/>
    <property type="match status" value="1"/>
</dbReference>
<dbReference type="EMBL" id="JBHRZF010000080">
    <property type="protein sequence ID" value="MFC3860572.1"/>
    <property type="molecule type" value="Genomic_DNA"/>
</dbReference>
<evidence type="ECO:0000313" key="6">
    <source>
        <dbReference type="EMBL" id="MFC3860572.1"/>
    </source>
</evidence>
<keyword evidence="7" id="KW-1185">Reference proteome</keyword>
<dbReference type="InterPro" id="IPR050187">
    <property type="entry name" value="Lipid_Phosphate_FormReg"/>
</dbReference>
<dbReference type="Gene3D" id="2.60.200.40">
    <property type="match status" value="1"/>
</dbReference>
<dbReference type="PROSITE" id="PS50146">
    <property type="entry name" value="DAGK"/>
    <property type="match status" value="1"/>
</dbReference>
<dbReference type="Proteomes" id="UP001595748">
    <property type="component" value="Unassembled WGS sequence"/>
</dbReference>
<organism evidence="6 7">
    <name type="scientific">Deinococcus antarcticus</name>
    <dbReference type="NCBI Taxonomy" id="1298767"/>
    <lineage>
        <taxon>Bacteria</taxon>
        <taxon>Thermotogati</taxon>
        <taxon>Deinococcota</taxon>
        <taxon>Deinococci</taxon>
        <taxon>Deinococcales</taxon>
        <taxon>Deinococcaceae</taxon>
        <taxon>Deinococcus</taxon>
    </lineage>
</organism>
<dbReference type="InterPro" id="IPR045540">
    <property type="entry name" value="YegS/DAGK_C"/>
</dbReference>
<evidence type="ECO:0000256" key="1">
    <source>
        <dbReference type="ARBA" id="ARBA00022679"/>
    </source>
</evidence>
<keyword evidence="1 6" id="KW-0808">Transferase</keyword>
<dbReference type="GO" id="GO:0016301">
    <property type="term" value="F:kinase activity"/>
    <property type="evidence" value="ECO:0007669"/>
    <property type="project" value="UniProtKB-KW"/>
</dbReference>
<comment type="caution">
    <text evidence="6">The sequence shown here is derived from an EMBL/GenBank/DDBJ whole genome shotgun (WGS) entry which is preliminary data.</text>
</comment>
<evidence type="ECO:0000256" key="4">
    <source>
        <dbReference type="ARBA" id="ARBA00022840"/>
    </source>
</evidence>
<dbReference type="PANTHER" id="PTHR12358:SF106">
    <property type="entry name" value="LIPID KINASE YEGS"/>
    <property type="match status" value="1"/>
</dbReference>
<evidence type="ECO:0000256" key="3">
    <source>
        <dbReference type="ARBA" id="ARBA00022777"/>
    </source>
</evidence>
<dbReference type="Pfam" id="PF00781">
    <property type="entry name" value="DAGK_cat"/>
    <property type="match status" value="1"/>
</dbReference>
<dbReference type="Gene3D" id="3.40.50.10330">
    <property type="entry name" value="Probable inorganic polyphosphate/atp-NAD kinase, domain 1"/>
    <property type="match status" value="1"/>
</dbReference>
<dbReference type="InterPro" id="IPR017438">
    <property type="entry name" value="ATP-NAD_kinase_N"/>
</dbReference>
<evidence type="ECO:0000313" key="7">
    <source>
        <dbReference type="Proteomes" id="UP001595748"/>
    </source>
</evidence>
<name>A0ABV8A4G7_9DEIO</name>
<protein>
    <submittedName>
        <fullName evidence="6">Diacylglycerol/lipid kinase family protein</fullName>
        <ecNumber evidence="6">2.7.1.-</ecNumber>
    </submittedName>
</protein>
<dbReference type="InterPro" id="IPR016064">
    <property type="entry name" value="NAD/diacylglycerol_kinase_sf"/>
</dbReference>
<sequence>MTLTSRPPLSPFTVLLNAHAGRGLARRKWPALQAELERRAIPFTLLETASADEACRHMQTLAPGTPVMTVGGDGTVAGILPFLVESGRPLAVIPLGSGNDFAGMLGLKPGDFGEALDRLAYAPRAADVLDIHVLEGDLAGQRRLMLNGLGMGFDAQVNQAMKRAPARWPGLARYAWGALTSIRHLHLLPVTVQVDGQPFYSGPSCLCAVMNGTRYGGGFRISPRSDARDGLLNVVASGPIDRAELVKLMLQVLAASHLDKPKVHATPGRHVSVRWDSPIALHIDGEDAGMVRSLQVTVRPNAVQLLNA</sequence>
<accession>A0ABV8A4G7</accession>
<dbReference type="PANTHER" id="PTHR12358">
    <property type="entry name" value="SPHINGOSINE KINASE"/>
    <property type="match status" value="1"/>
</dbReference>
<keyword evidence="4" id="KW-0067">ATP-binding</keyword>
<dbReference type="RefSeq" id="WP_380076711.1">
    <property type="nucleotide sequence ID" value="NZ_JBHRZF010000080.1"/>
</dbReference>
<reference evidence="7" key="1">
    <citation type="journal article" date="2019" name="Int. J. Syst. Evol. Microbiol.">
        <title>The Global Catalogue of Microorganisms (GCM) 10K type strain sequencing project: providing services to taxonomists for standard genome sequencing and annotation.</title>
        <authorList>
            <consortium name="The Broad Institute Genomics Platform"/>
            <consortium name="The Broad Institute Genome Sequencing Center for Infectious Disease"/>
            <person name="Wu L."/>
            <person name="Ma J."/>
        </authorList>
    </citation>
    <scope>NUCLEOTIDE SEQUENCE [LARGE SCALE GENOMIC DNA]</scope>
    <source>
        <strain evidence="7">CCTCC AB 2013263</strain>
    </source>
</reference>